<keyword evidence="1" id="KW-0472">Membrane</keyword>
<feature type="transmembrane region" description="Helical" evidence="1">
    <location>
        <begin position="218"/>
        <end position="243"/>
    </location>
</feature>
<feature type="transmembrane region" description="Helical" evidence="1">
    <location>
        <begin position="21"/>
        <end position="41"/>
    </location>
</feature>
<feature type="transmembrane region" description="Helical" evidence="1">
    <location>
        <begin position="128"/>
        <end position="150"/>
    </location>
</feature>
<dbReference type="Gene3D" id="3.20.20.190">
    <property type="entry name" value="Phosphatidylinositol (PI) phosphodiesterase"/>
    <property type="match status" value="1"/>
</dbReference>
<dbReference type="AlphaFoldDB" id="A0A125W9G6"/>
<dbReference type="EMBL" id="AEBR01000009">
    <property type="protein sequence ID" value="EFM83944.1"/>
    <property type="molecule type" value="Genomic_DNA"/>
</dbReference>
<comment type="caution">
    <text evidence="3">The sequence shown here is derived from an EMBL/GenBank/DDBJ whole genome shotgun (WGS) entry which is preliminary data.</text>
</comment>
<dbReference type="CDD" id="cd08579">
    <property type="entry name" value="GDPD_memb_like"/>
    <property type="match status" value="1"/>
</dbReference>
<dbReference type="GeneID" id="60894149"/>
<dbReference type="PANTHER" id="PTHR46211:SF8">
    <property type="entry name" value="PHOSPHODIESTERASE"/>
    <property type="match status" value="1"/>
</dbReference>
<feature type="domain" description="GP-PDE" evidence="2">
    <location>
        <begin position="350"/>
        <end position="579"/>
    </location>
</feature>
<dbReference type="InterPro" id="IPR018476">
    <property type="entry name" value="GlyceroP-diester-Pdiesterase_M"/>
</dbReference>
<dbReference type="RefSeq" id="WP_002364138.1">
    <property type="nucleotide sequence ID" value="NZ_GL454415.1"/>
</dbReference>
<keyword evidence="1" id="KW-0812">Transmembrane</keyword>
<evidence type="ECO:0000256" key="1">
    <source>
        <dbReference type="SAM" id="Phobius"/>
    </source>
</evidence>
<proteinExistence type="predicted"/>
<dbReference type="HOGENOM" id="CLU_030006_15_2_9"/>
<dbReference type="PANTHER" id="PTHR46211">
    <property type="entry name" value="GLYCEROPHOSPHORYL DIESTER PHOSPHODIESTERASE"/>
    <property type="match status" value="1"/>
</dbReference>
<gene>
    <name evidence="3" type="ORF">HMPREF9498_00396</name>
</gene>
<dbReference type="Pfam" id="PF10110">
    <property type="entry name" value="GPDPase_memb"/>
    <property type="match status" value="1"/>
</dbReference>
<feature type="transmembrane region" description="Helical" evidence="1">
    <location>
        <begin position="263"/>
        <end position="289"/>
    </location>
</feature>
<accession>A0A125W9G6</accession>
<sequence length="600" mass="68684">MFSYFKNSIVNTLDFLKGTTAYFRDVLLMHGFMLFVLLPLLTSLSKLVLKEGGIDYISYDNLGAIATQHPYVLLTFLLIGLLILLALFFEFTFLLLSVYFIKKKQPITLTQLLHGTLLQIKKVRGITFLFFLAYFFLILPLSGLTFRSYLLTRVKIPAFILDFIFANRVIIIIGFVLLELIILYLAIRLAFALPELILRDVGFRESLKRSWQITKRRFFQILGQFIIIGGTVLGIFTAGYFLIFLGQTAVETFKPEWSLPSAVIAMTLLQVMMLLNLVLSSVAIFYIIVDDMEDEGILPDTPEWFTPKSEVRVEWTTFRVVLFCLIAIIFGIGVGTYNTNYLSHTPDRKPVTISHRGVNGNNGVQNTLDSLIETNKAKPDYVEMDIQETKDHQFIVMHDFNLRALTGVNKRPNQLTLKELTNMNVTENGQTAKMVSFDDYLAKANQLKQRLLIEIKTTPQDSPDLVQRFVKQYRENILENGHILHTLTYDTAMALKKEEPRFYVGYVIPFNIVGPPKMPVDFFTMEYSTMNRNFVNAAHHDGKKVYAWTANDEDVMTRMIFYGVDGIITDQLSLLNETMKTDLENPTYSDKLLNFAIGMG</sequence>
<evidence type="ECO:0000313" key="4">
    <source>
        <dbReference type="Proteomes" id="UP000004846"/>
    </source>
</evidence>
<dbReference type="InterPro" id="IPR030395">
    <property type="entry name" value="GP_PDE_dom"/>
</dbReference>
<dbReference type="Pfam" id="PF03009">
    <property type="entry name" value="GDPD"/>
    <property type="match status" value="1"/>
</dbReference>
<reference evidence="3 4" key="1">
    <citation type="submission" date="2010-07" db="EMBL/GenBank/DDBJ databases">
        <authorList>
            <person name="Sid Ahmed O."/>
        </authorList>
    </citation>
    <scope>NUCLEOTIDE SEQUENCE [LARGE SCALE GENOMIC DNA]</scope>
    <source>
        <strain evidence="3 4">TX4248</strain>
    </source>
</reference>
<protein>
    <submittedName>
        <fullName evidence="3">Glycerophosphodiester phosphodiesterase family protein</fullName>
    </submittedName>
</protein>
<dbReference type="PROSITE" id="PS51704">
    <property type="entry name" value="GP_PDE"/>
    <property type="match status" value="1"/>
</dbReference>
<evidence type="ECO:0000313" key="3">
    <source>
        <dbReference type="EMBL" id="EFM83944.1"/>
    </source>
</evidence>
<dbReference type="GO" id="GO:0006629">
    <property type="term" value="P:lipid metabolic process"/>
    <property type="evidence" value="ECO:0007669"/>
    <property type="project" value="InterPro"/>
</dbReference>
<dbReference type="SUPFAM" id="SSF51695">
    <property type="entry name" value="PLC-like phosphodiesterases"/>
    <property type="match status" value="1"/>
</dbReference>
<dbReference type="Proteomes" id="UP000004846">
    <property type="component" value="Unassembled WGS sequence"/>
</dbReference>
<organism evidence="3 4">
    <name type="scientific">Enterococcus faecalis TX4248</name>
    <dbReference type="NCBI Taxonomy" id="749495"/>
    <lineage>
        <taxon>Bacteria</taxon>
        <taxon>Bacillati</taxon>
        <taxon>Bacillota</taxon>
        <taxon>Bacilli</taxon>
        <taxon>Lactobacillales</taxon>
        <taxon>Enterococcaceae</taxon>
        <taxon>Enterococcus</taxon>
    </lineage>
</organism>
<feature type="transmembrane region" description="Helical" evidence="1">
    <location>
        <begin position="318"/>
        <end position="337"/>
    </location>
</feature>
<keyword evidence="1" id="KW-1133">Transmembrane helix</keyword>
<dbReference type="GO" id="GO:0008081">
    <property type="term" value="F:phosphoric diester hydrolase activity"/>
    <property type="evidence" value="ECO:0007669"/>
    <property type="project" value="InterPro"/>
</dbReference>
<name>A0A125W9G6_ENTFL</name>
<evidence type="ECO:0000259" key="2">
    <source>
        <dbReference type="PROSITE" id="PS51704"/>
    </source>
</evidence>
<dbReference type="InterPro" id="IPR017946">
    <property type="entry name" value="PLC-like_Pdiesterase_TIM-brl"/>
</dbReference>
<feature type="transmembrane region" description="Helical" evidence="1">
    <location>
        <begin position="71"/>
        <end position="101"/>
    </location>
</feature>
<feature type="transmembrane region" description="Helical" evidence="1">
    <location>
        <begin position="170"/>
        <end position="197"/>
    </location>
</feature>